<protein>
    <submittedName>
        <fullName evidence="9">Sulfate transporter family-domain-containing protein</fullName>
    </submittedName>
</protein>
<dbReference type="FunCoup" id="A0A1Y2GJD1">
    <property type="interactions" value="11"/>
</dbReference>
<dbReference type="InterPro" id="IPR018490">
    <property type="entry name" value="cNMP-bd_dom_sf"/>
</dbReference>
<dbReference type="CDD" id="cd00038">
    <property type="entry name" value="CAP_ED"/>
    <property type="match status" value="1"/>
</dbReference>
<keyword evidence="3 6" id="KW-1133">Transmembrane helix</keyword>
<feature type="transmembrane region" description="Helical" evidence="6">
    <location>
        <begin position="319"/>
        <end position="341"/>
    </location>
</feature>
<feature type="transmembrane region" description="Helical" evidence="6">
    <location>
        <begin position="118"/>
        <end position="145"/>
    </location>
</feature>
<dbReference type="Pfam" id="PF00916">
    <property type="entry name" value="Sulfate_transp"/>
    <property type="match status" value="1"/>
</dbReference>
<feature type="domain" description="Cyclic nucleotide-binding" evidence="7">
    <location>
        <begin position="830"/>
        <end position="904"/>
    </location>
</feature>
<evidence type="ECO:0000259" key="8">
    <source>
        <dbReference type="PROSITE" id="PS50801"/>
    </source>
</evidence>
<dbReference type="PROSITE" id="PS50042">
    <property type="entry name" value="CNMP_BINDING_3"/>
    <property type="match status" value="1"/>
</dbReference>
<dbReference type="RefSeq" id="XP_021880171.1">
    <property type="nucleotide sequence ID" value="XM_022027138.1"/>
</dbReference>
<name>A0A1Y2GJD1_9FUNG</name>
<feature type="transmembrane region" description="Helical" evidence="6">
    <location>
        <begin position="250"/>
        <end position="268"/>
    </location>
</feature>
<dbReference type="STRING" id="64571.A0A1Y2GJD1"/>
<feature type="transmembrane region" description="Helical" evidence="6">
    <location>
        <begin position="459"/>
        <end position="492"/>
    </location>
</feature>
<feature type="transmembrane region" description="Helical" evidence="6">
    <location>
        <begin position="157"/>
        <end position="179"/>
    </location>
</feature>
<feature type="transmembrane region" description="Helical" evidence="6">
    <location>
        <begin position="213"/>
        <end position="238"/>
    </location>
</feature>
<accession>A0A1Y2GJD1</accession>
<dbReference type="CDD" id="cd07042">
    <property type="entry name" value="STAS_SulP_like_sulfate_transporter"/>
    <property type="match status" value="1"/>
</dbReference>
<feature type="domain" description="STAS" evidence="8">
    <location>
        <begin position="582"/>
        <end position="708"/>
    </location>
</feature>
<evidence type="ECO:0000313" key="10">
    <source>
        <dbReference type="Proteomes" id="UP000193648"/>
    </source>
</evidence>
<dbReference type="InterPro" id="IPR002645">
    <property type="entry name" value="STAS_dom"/>
</dbReference>
<evidence type="ECO:0000256" key="6">
    <source>
        <dbReference type="SAM" id="Phobius"/>
    </source>
</evidence>
<comment type="subcellular location">
    <subcellularLocation>
        <location evidence="1">Membrane</location>
        <topology evidence="1">Multi-pass membrane protein</topology>
    </subcellularLocation>
</comment>
<feature type="region of interest" description="Disordered" evidence="5">
    <location>
        <begin position="731"/>
        <end position="752"/>
    </location>
</feature>
<feature type="transmembrane region" description="Helical" evidence="6">
    <location>
        <begin position="376"/>
        <end position="395"/>
    </location>
</feature>
<evidence type="ECO:0000256" key="5">
    <source>
        <dbReference type="SAM" id="MobiDB-lite"/>
    </source>
</evidence>
<dbReference type="SUPFAM" id="SSF52091">
    <property type="entry name" value="SpoIIaa-like"/>
    <property type="match status" value="1"/>
</dbReference>
<dbReference type="PROSITE" id="PS50801">
    <property type="entry name" value="STAS"/>
    <property type="match status" value="1"/>
</dbReference>
<dbReference type="GO" id="GO:0016020">
    <property type="term" value="C:membrane"/>
    <property type="evidence" value="ECO:0007669"/>
    <property type="project" value="UniProtKB-SubCell"/>
</dbReference>
<reference evidence="9 10" key="1">
    <citation type="submission" date="2016-07" db="EMBL/GenBank/DDBJ databases">
        <title>Pervasive Adenine N6-methylation of Active Genes in Fungi.</title>
        <authorList>
            <consortium name="DOE Joint Genome Institute"/>
            <person name="Mondo S.J."/>
            <person name="Dannebaum R.O."/>
            <person name="Kuo R.C."/>
            <person name="Labutti K."/>
            <person name="Haridas S."/>
            <person name="Kuo A."/>
            <person name="Salamov A."/>
            <person name="Ahrendt S.R."/>
            <person name="Lipzen A."/>
            <person name="Sullivan W."/>
            <person name="Andreopoulos W.B."/>
            <person name="Clum A."/>
            <person name="Lindquist E."/>
            <person name="Daum C."/>
            <person name="Ramamoorthy G.K."/>
            <person name="Gryganskyi A."/>
            <person name="Culley D."/>
            <person name="Magnuson J.K."/>
            <person name="James T.Y."/>
            <person name="O'Malley M.A."/>
            <person name="Stajich J.E."/>
            <person name="Spatafora J.W."/>
            <person name="Visel A."/>
            <person name="Grigoriev I.V."/>
        </authorList>
    </citation>
    <scope>NUCLEOTIDE SEQUENCE [LARGE SCALE GENOMIC DNA]</scope>
    <source>
        <strain evidence="9 10">NRRL 3116</strain>
    </source>
</reference>
<dbReference type="Proteomes" id="UP000193648">
    <property type="component" value="Unassembled WGS sequence"/>
</dbReference>
<evidence type="ECO:0000256" key="1">
    <source>
        <dbReference type="ARBA" id="ARBA00004141"/>
    </source>
</evidence>
<comment type="caution">
    <text evidence="9">The sequence shown here is derived from an EMBL/GenBank/DDBJ whole genome shotgun (WGS) entry which is preliminary data.</text>
</comment>
<dbReference type="InterPro" id="IPR036513">
    <property type="entry name" value="STAS_dom_sf"/>
</dbReference>
<dbReference type="SUPFAM" id="SSF51206">
    <property type="entry name" value="cAMP-binding domain-like"/>
    <property type="match status" value="1"/>
</dbReference>
<feature type="transmembrane region" description="Helical" evidence="6">
    <location>
        <begin position="288"/>
        <end position="307"/>
    </location>
</feature>
<dbReference type="GeneID" id="33568981"/>
<evidence type="ECO:0000313" key="9">
    <source>
        <dbReference type="EMBL" id="ORZ12552.1"/>
    </source>
</evidence>
<dbReference type="Gene3D" id="2.60.120.10">
    <property type="entry name" value="Jelly Rolls"/>
    <property type="match status" value="1"/>
</dbReference>
<keyword evidence="2 6" id="KW-0812">Transmembrane</keyword>
<evidence type="ECO:0000259" key="7">
    <source>
        <dbReference type="PROSITE" id="PS50042"/>
    </source>
</evidence>
<proteinExistence type="predicted"/>
<feature type="transmembrane region" description="Helical" evidence="6">
    <location>
        <begin position="512"/>
        <end position="544"/>
    </location>
</feature>
<dbReference type="PANTHER" id="PTHR43310:SF4">
    <property type="entry name" value="AFR304WP"/>
    <property type="match status" value="1"/>
</dbReference>
<evidence type="ECO:0000256" key="2">
    <source>
        <dbReference type="ARBA" id="ARBA00022692"/>
    </source>
</evidence>
<keyword evidence="4 6" id="KW-0472">Membrane</keyword>
<dbReference type="SMART" id="SM00100">
    <property type="entry name" value="cNMP"/>
    <property type="match status" value="1"/>
</dbReference>
<gene>
    <name evidence="9" type="ORF">BCR41DRAFT_378134</name>
</gene>
<dbReference type="OrthoDB" id="409725at2759"/>
<dbReference type="PANTHER" id="PTHR43310">
    <property type="entry name" value="SULFATE TRANSPORTER YBAR-RELATED"/>
    <property type="match status" value="1"/>
</dbReference>
<organism evidence="9 10">
    <name type="scientific">Lobosporangium transversale</name>
    <dbReference type="NCBI Taxonomy" id="64571"/>
    <lineage>
        <taxon>Eukaryota</taxon>
        <taxon>Fungi</taxon>
        <taxon>Fungi incertae sedis</taxon>
        <taxon>Mucoromycota</taxon>
        <taxon>Mortierellomycotina</taxon>
        <taxon>Mortierellomycetes</taxon>
        <taxon>Mortierellales</taxon>
        <taxon>Mortierellaceae</taxon>
        <taxon>Lobosporangium</taxon>
    </lineage>
</organism>
<evidence type="ECO:0000256" key="3">
    <source>
        <dbReference type="ARBA" id="ARBA00022989"/>
    </source>
</evidence>
<sequence length="937" mass="104079">MTTSAAGDGHIVEGGEGEDMLVSSSTDATGFLARWKNFFIGPQDETFSSDEAESLLPQTALTNGYDSVGTNVRNQGRYCRPRRSMSSLITTQESAWDDFKSNKWTSKMIIQKCLYEPIGFLPAVVLGLLLNLLDAISYGLIIFPLNTAPFQSLGPDGISMFFVSCIISQLVFSLGGSAFKGGNGGMMIEVVPFLHLMAETIVGRLGAENKDEVIATTILAYALSAIMTGAAFMSLGYFKLGSLIAFFPRHILVGCIGGVGWFLVITGLEVTSRMTSELTYSYETFRFLFLNHHVFSLWFTPLSLALVLRLLQRKIKHPFLIPTFFMAVPMLFYLIVAIAGFDWDMLRENGWVFPMPSGNAPGWQFYTFFDLGKTNWSAILETVPVMLALTFFGILHVPINVPALAVSTGQDNVDINRELVAHGYSNLLSGCFGTLQNYLVYTNSVLFIKSGGNSRVAGIMLAVATLIVFLIGPWIVGYIPVMVVGALIFHLGMDLVKEALLDTWGLVHRFEYLTIILIVVFMAALGFVEGIFVGILLACVFFVVKNSRKECIRYSCTGESAKSTVRRVYRQQKFLRQVGRQIYIFKLQGDMFFGTINKVEMAIRDVFSRRRWESNPIQFLVLDFALVRDIDFSAAEGFGRIRRTVRAKGVCLVLSGLDEEMSRTLQMVGVWGAGSGNGMSEGHGHGQPIQESFDTQVFPGLSEALEYCENCLLQTFYRAKASAIETARRQRQLEETAAQEEDGDSETSRFFSEQIPNSPRKSFLFNVARDTLLAHDRPIPQPMNLQEPVPTLLAAFSDTRENPIDFFLQLSMYFTRKTVLAGTILWRQGGLPVDGLYIIETGTMRSIQEFQDSGVIRRTAEVALPGTIAGEIGLFTGQVRTSTLVSETDGVVWGLSQDQFQKMVKDDPSLAVEFMRIAMSYSAERLNLMSQYAFSLS</sequence>
<dbReference type="InterPro" id="IPR011547">
    <property type="entry name" value="SLC26A/SulP_dom"/>
</dbReference>
<dbReference type="InterPro" id="IPR014710">
    <property type="entry name" value="RmlC-like_jellyroll"/>
</dbReference>
<dbReference type="Pfam" id="PF00027">
    <property type="entry name" value="cNMP_binding"/>
    <property type="match status" value="1"/>
</dbReference>
<dbReference type="InterPro" id="IPR000595">
    <property type="entry name" value="cNMP-bd_dom"/>
</dbReference>
<evidence type="ECO:0000256" key="4">
    <source>
        <dbReference type="ARBA" id="ARBA00023136"/>
    </source>
</evidence>
<dbReference type="EMBL" id="MCFF01000025">
    <property type="protein sequence ID" value="ORZ12552.1"/>
    <property type="molecule type" value="Genomic_DNA"/>
</dbReference>
<dbReference type="Pfam" id="PF01740">
    <property type="entry name" value="STAS"/>
    <property type="match status" value="1"/>
</dbReference>
<keyword evidence="10" id="KW-1185">Reference proteome</keyword>
<dbReference type="InParanoid" id="A0A1Y2GJD1"/>
<dbReference type="InterPro" id="IPR052706">
    <property type="entry name" value="Membrane-Transporter-like"/>
</dbReference>
<dbReference type="AlphaFoldDB" id="A0A1Y2GJD1"/>
<dbReference type="Gene3D" id="3.30.750.24">
    <property type="entry name" value="STAS domain"/>
    <property type="match status" value="1"/>
</dbReference>